<protein>
    <recommendedName>
        <fullName evidence="3">Retrotransposon gag domain-containing protein</fullName>
    </recommendedName>
</protein>
<sequence length="206" mass="24389">MTTQANREMVPQENKYFRTMDSRLRDFMRINIPTFYRYNFEEDPQEFIDESYKIIYAMGLTTSEKAELETYQLNDVDQTWYVQRRDNRPFCGGTMTWKTFKKDFVDRLFPRVNREAKGEEFIKIHQEGQKKGSMKSQSSGSNVEPPKKNHFYALPSKVTGMLQFFYIDEYDFLDPGATLSFITPLIARKLDIYPDIQNEALIVKNS</sequence>
<evidence type="ECO:0008006" key="3">
    <source>
        <dbReference type="Google" id="ProtNLM"/>
    </source>
</evidence>
<evidence type="ECO:0000313" key="2">
    <source>
        <dbReference type="EMBL" id="TMX01426.1"/>
    </source>
</evidence>
<name>A0A6N2C3V8_SOLCI</name>
<reference evidence="2" key="1">
    <citation type="submission" date="2019-05" db="EMBL/GenBank/DDBJ databases">
        <title>The de novo reference genome and transcriptome assemblies of the wild tomato species Solanum chilense.</title>
        <authorList>
            <person name="Stam R."/>
            <person name="Nosenko T."/>
            <person name="Hoerger A.C."/>
            <person name="Stephan W."/>
            <person name="Seidel M.A."/>
            <person name="Kuhn J.M.M."/>
            <person name="Haberer G."/>
            <person name="Tellier A."/>
        </authorList>
    </citation>
    <scope>NUCLEOTIDE SEQUENCE</scope>
    <source>
        <tissue evidence="2">Mature leaves</tissue>
    </source>
</reference>
<proteinExistence type="predicted"/>
<gene>
    <name evidence="2" type="ORF">EJD97_024532</name>
</gene>
<dbReference type="AlphaFoldDB" id="A0A6N2C3V8"/>
<accession>A0A6N2C3V8</accession>
<evidence type="ECO:0000256" key="1">
    <source>
        <dbReference type="SAM" id="MobiDB-lite"/>
    </source>
</evidence>
<comment type="caution">
    <text evidence="2">The sequence shown here is derived from an EMBL/GenBank/DDBJ whole genome shotgun (WGS) entry which is preliminary data.</text>
</comment>
<feature type="region of interest" description="Disordered" evidence="1">
    <location>
        <begin position="127"/>
        <end position="146"/>
    </location>
</feature>
<dbReference type="EMBL" id="RXGB01000860">
    <property type="protein sequence ID" value="TMX01426.1"/>
    <property type="molecule type" value="Genomic_DNA"/>
</dbReference>
<organism evidence="2">
    <name type="scientific">Solanum chilense</name>
    <name type="common">Tomato</name>
    <name type="synonym">Lycopersicon chilense</name>
    <dbReference type="NCBI Taxonomy" id="4083"/>
    <lineage>
        <taxon>Eukaryota</taxon>
        <taxon>Viridiplantae</taxon>
        <taxon>Streptophyta</taxon>
        <taxon>Embryophyta</taxon>
        <taxon>Tracheophyta</taxon>
        <taxon>Spermatophyta</taxon>
        <taxon>Magnoliopsida</taxon>
        <taxon>eudicotyledons</taxon>
        <taxon>Gunneridae</taxon>
        <taxon>Pentapetalae</taxon>
        <taxon>asterids</taxon>
        <taxon>lamiids</taxon>
        <taxon>Solanales</taxon>
        <taxon>Solanaceae</taxon>
        <taxon>Solanoideae</taxon>
        <taxon>Solaneae</taxon>
        <taxon>Solanum</taxon>
        <taxon>Solanum subgen. Lycopersicon</taxon>
    </lineage>
</organism>